<feature type="region of interest" description="Disordered" evidence="1">
    <location>
        <begin position="199"/>
        <end position="231"/>
    </location>
</feature>
<dbReference type="Proteomes" id="UP001341281">
    <property type="component" value="Chromosome 10"/>
</dbReference>
<evidence type="ECO:0000256" key="1">
    <source>
        <dbReference type="SAM" id="MobiDB-lite"/>
    </source>
</evidence>
<gene>
    <name evidence="2" type="ORF">U9M48_043280</name>
</gene>
<dbReference type="InterPro" id="IPR039266">
    <property type="entry name" value="EN-1/SPM"/>
</dbReference>
<dbReference type="AlphaFoldDB" id="A0AAQ3XIG6"/>
<organism evidence="2 3">
    <name type="scientific">Paspalum notatum var. saurae</name>
    <dbReference type="NCBI Taxonomy" id="547442"/>
    <lineage>
        <taxon>Eukaryota</taxon>
        <taxon>Viridiplantae</taxon>
        <taxon>Streptophyta</taxon>
        <taxon>Embryophyta</taxon>
        <taxon>Tracheophyta</taxon>
        <taxon>Spermatophyta</taxon>
        <taxon>Magnoliopsida</taxon>
        <taxon>Liliopsida</taxon>
        <taxon>Poales</taxon>
        <taxon>Poaceae</taxon>
        <taxon>PACMAD clade</taxon>
        <taxon>Panicoideae</taxon>
        <taxon>Andropogonodae</taxon>
        <taxon>Paspaleae</taxon>
        <taxon>Paspalinae</taxon>
        <taxon>Paspalum</taxon>
    </lineage>
</organism>
<sequence length="298" mass="32698">MAVDAEEEARADAELAGGPSSSAGTIRFRKTVSIRPRCNPTDRSVIVPSWREVGWSGVGHRTPVNSALGALCRFYYPGMVSLPNGDRVAAHKWEHWGLKQHVDGDGQGVGGGTCQDAVWKGFWEAKSGIRPSFVDVYIEGHKGSNLENPEAKYKENVIERHGPEFDWRAAALDVEAIYHAGGGLPHGRWGLGDDALEYDRIPRPQGTSQGSSCCRPSRAQQEAQQKETRRLQEETCRLRENNDYMMTYLVTLSQKVGSNVPEFRPPQPSPQVPSNYFSTPTSQGSPLGDAQGSQPPPN</sequence>
<feature type="region of interest" description="Disordered" evidence="1">
    <location>
        <begin position="259"/>
        <end position="298"/>
    </location>
</feature>
<evidence type="ECO:0000313" key="2">
    <source>
        <dbReference type="EMBL" id="WVZ97767.1"/>
    </source>
</evidence>
<dbReference type="EMBL" id="CP144754">
    <property type="protein sequence ID" value="WVZ97767.1"/>
    <property type="molecule type" value="Genomic_DNA"/>
</dbReference>
<evidence type="ECO:0000313" key="3">
    <source>
        <dbReference type="Proteomes" id="UP001341281"/>
    </source>
</evidence>
<reference evidence="2 3" key="1">
    <citation type="submission" date="2024-02" db="EMBL/GenBank/DDBJ databases">
        <title>High-quality chromosome-scale genome assembly of Pensacola bahiagrass (Paspalum notatum Flugge var. saurae).</title>
        <authorList>
            <person name="Vega J.M."/>
            <person name="Podio M."/>
            <person name="Orjuela J."/>
            <person name="Siena L.A."/>
            <person name="Pessino S.C."/>
            <person name="Combes M.C."/>
            <person name="Mariac C."/>
            <person name="Albertini E."/>
            <person name="Pupilli F."/>
            <person name="Ortiz J.P.A."/>
            <person name="Leblanc O."/>
        </authorList>
    </citation>
    <scope>NUCLEOTIDE SEQUENCE [LARGE SCALE GENOMIC DNA]</scope>
    <source>
        <strain evidence="2">R1</strain>
        <tissue evidence="2">Leaf</tissue>
    </source>
</reference>
<accession>A0AAQ3XIG6</accession>
<protein>
    <submittedName>
        <fullName evidence="2">Uncharacterized protein</fullName>
    </submittedName>
</protein>
<proteinExistence type="predicted"/>
<feature type="compositionally biased region" description="Polar residues" evidence="1">
    <location>
        <begin position="272"/>
        <end position="285"/>
    </location>
</feature>
<dbReference type="PANTHER" id="PTHR33157">
    <property type="entry name" value="AUTONOMOUS TRANSPOSABLE ELEMENT EN-1 MOSAIC PROTEIN-RELATED"/>
    <property type="match status" value="1"/>
</dbReference>
<feature type="region of interest" description="Disordered" evidence="1">
    <location>
        <begin position="1"/>
        <end position="22"/>
    </location>
</feature>
<feature type="compositionally biased region" description="Polar residues" evidence="1">
    <location>
        <begin position="205"/>
        <end position="223"/>
    </location>
</feature>
<keyword evidence="3" id="KW-1185">Reference proteome</keyword>
<name>A0AAQ3XIG6_PASNO</name>
<dbReference type="GO" id="GO:0032196">
    <property type="term" value="P:transposition"/>
    <property type="evidence" value="ECO:0007669"/>
    <property type="project" value="InterPro"/>
</dbReference>